<evidence type="ECO:0000256" key="1">
    <source>
        <dbReference type="SAM" id="SignalP"/>
    </source>
</evidence>
<dbReference type="PROSITE" id="PS51257">
    <property type="entry name" value="PROKAR_LIPOPROTEIN"/>
    <property type="match status" value="1"/>
</dbReference>
<accession>A0A329YDE4</accession>
<dbReference type="Proteomes" id="UP000251205">
    <property type="component" value="Unassembled WGS sequence"/>
</dbReference>
<feature type="signal peptide" evidence="1">
    <location>
        <begin position="1"/>
        <end position="22"/>
    </location>
</feature>
<protein>
    <submittedName>
        <fullName evidence="2">Uncharacterized protein</fullName>
    </submittedName>
</protein>
<sequence length="132" mass="14203">MRTLAVKLLIVALLLASMTSCSDGQQQTERQIRSVLSWSATADMALDARVRMLVPNSFTALTMERCGKEIGSLSTKLSASRRDFATVADQLNTVIGAAHDDLVNGRTDTISQHLEALRNLEAKLKTGSGAAQ</sequence>
<organism evidence="2 3">
    <name type="scientific">Rhizobium tropici</name>
    <dbReference type="NCBI Taxonomy" id="398"/>
    <lineage>
        <taxon>Bacteria</taxon>
        <taxon>Pseudomonadati</taxon>
        <taxon>Pseudomonadota</taxon>
        <taxon>Alphaproteobacteria</taxon>
        <taxon>Hyphomicrobiales</taxon>
        <taxon>Rhizobiaceae</taxon>
        <taxon>Rhizobium/Agrobacterium group</taxon>
        <taxon>Rhizobium</taxon>
    </lineage>
</organism>
<evidence type="ECO:0000313" key="2">
    <source>
        <dbReference type="EMBL" id="RAX40948.1"/>
    </source>
</evidence>
<gene>
    <name evidence="2" type="ORF">DQ393_14170</name>
</gene>
<name>A0A329YDE4_RHITR</name>
<dbReference type="AlphaFoldDB" id="A0A329YDE4"/>
<evidence type="ECO:0000313" key="3">
    <source>
        <dbReference type="Proteomes" id="UP000251205"/>
    </source>
</evidence>
<keyword evidence="1" id="KW-0732">Signal</keyword>
<comment type="caution">
    <text evidence="2">The sequence shown here is derived from an EMBL/GenBank/DDBJ whole genome shotgun (WGS) entry which is preliminary data.</text>
</comment>
<reference evidence="2 3" key="1">
    <citation type="submission" date="2018-06" db="EMBL/GenBank/DDBJ databases">
        <title>Whole Genome Sequence of an efficient microsymbiont, Rhizobium tropici.</title>
        <authorList>
            <person name="Srinivasan R."/>
            <person name="Singh H.V."/>
            <person name="Srivastava R."/>
            <person name="Kumari B."/>
            <person name="Radhakrishna A."/>
        </authorList>
    </citation>
    <scope>NUCLEOTIDE SEQUENCE [LARGE SCALE GENOMIC DNA]</scope>
    <source>
        <strain evidence="2 3">IGFRI Rhizo-19</strain>
    </source>
</reference>
<dbReference type="EMBL" id="QMKK01000035">
    <property type="protein sequence ID" value="RAX40948.1"/>
    <property type="molecule type" value="Genomic_DNA"/>
</dbReference>
<proteinExistence type="predicted"/>
<feature type="chain" id="PRO_5016434966" evidence="1">
    <location>
        <begin position="23"/>
        <end position="132"/>
    </location>
</feature>